<dbReference type="PANTHER" id="PTHR37984">
    <property type="entry name" value="PROTEIN CBG26694"/>
    <property type="match status" value="1"/>
</dbReference>
<organism evidence="10 11">
    <name type="scientific">Phytophthora palmivora</name>
    <dbReference type="NCBI Taxonomy" id="4796"/>
    <lineage>
        <taxon>Eukaryota</taxon>
        <taxon>Sar</taxon>
        <taxon>Stramenopiles</taxon>
        <taxon>Oomycota</taxon>
        <taxon>Peronosporomycetes</taxon>
        <taxon>Peronosporales</taxon>
        <taxon>Peronosporaceae</taxon>
        <taxon>Phytophthora</taxon>
    </lineage>
</organism>
<dbReference type="SMART" id="SM00343">
    <property type="entry name" value="ZnF_C2HC"/>
    <property type="match status" value="1"/>
</dbReference>
<dbReference type="GO" id="GO:0004519">
    <property type="term" value="F:endonuclease activity"/>
    <property type="evidence" value="ECO:0007669"/>
    <property type="project" value="UniProtKB-KW"/>
</dbReference>
<dbReference type="GO" id="GO:0008270">
    <property type="term" value="F:zinc ion binding"/>
    <property type="evidence" value="ECO:0007669"/>
    <property type="project" value="UniProtKB-KW"/>
</dbReference>
<evidence type="ECO:0000256" key="3">
    <source>
        <dbReference type="ARBA" id="ARBA00022722"/>
    </source>
</evidence>
<keyword evidence="7" id="KW-0863">Zinc-finger</keyword>
<keyword evidence="11" id="KW-1185">Reference proteome</keyword>
<dbReference type="InterPro" id="IPR000477">
    <property type="entry name" value="RT_dom"/>
</dbReference>
<dbReference type="OrthoDB" id="1909920at2759"/>
<dbReference type="InterPro" id="IPR043502">
    <property type="entry name" value="DNA/RNA_pol_sf"/>
</dbReference>
<keyword evidence="6" id="KW-0695">RNA-directed DNA polymerase</keyword>
<keyword evidence="7" id="KW-0862">Zinc</keyword>
<keyword evidence="5" id="KW-0378">Hydrolase</keyword>
<dbReference type="Proteomes" id="UP000237271">
    <property type="component" value="Unassembled WGS sequence"/>
</dbReference>
<feature type="domain" description="CCHC-type" evidence="9">
    <location>
        <begin position="184"/>
        <end position="199"/>
    </location>
</feature>
<dbReference type="Gene3D" id="3.30.70.270">
    <property type="match status" value="1"/>
</dbReference>
<gene>
    <name evidence="10" type="ORF">PHPALM_10303</name>
</gene>
<dbReference type="GO" id="GO:0016787">
    <property type="term" value="F:hydrolase activity"/>
    <property type="evidence" value="ECO:0007669"/>
    <property type="project" value="UniProtKB-KW"/>
</dbReference>
<evidence type="ECO:0000256" key="7">
    <source>
        <dbReference type="PROSITE-ProRule" id="PRU00047"/>
    </source>
</evidence>
<dbReference type="CDD" id="cd09274">
    <property type="entry name" value="RNase_HI_RT_Ty3"/>
    <property type="match status" value="1"/>
</dbReference>
<keyword evidence="3" id="KW-0540">Nuclease</keyword>
<keyword evidence="2" id="KW-0548">Nucleotidyltransferase</keyword>
<name>A0A2P4Y512_9STRA</name>
<evidence type="ECO:0000256" key="6">
    <source>
        <dbReference type="ARBA" id="ARBA00022918"/>
    </source>
</evidence>
<evidence type="ECO:0000256" key="8">
    <source>
        <dbReference type="SAM" id="MobiDB-lite"/>
    </source>
</evidence>
<dbReference type="InterPro" id="IPR043128">
    <property type="entry name" value="Rev_trsase/Diguanyl_cyclase"/>
</dbReference>
<dbReference type="Gene3D" id="4.10.60.10">
    <property type="entry name" value="Zinc finger, CCHC-type"/>
    <property type="match status" value="1"/>
</dbReference>
<evidence type="ECO:0000313" key="11">
    <source>
        <dbReference type="Proteomes" id="UP000237271"/>
    </source>
</evidence>
<dbReference type="SUPFAM" id="SSF56672">
    <property type="entry name" value="DNA/RNA polymerases"/>
    <property type="match status" value="1"/>
</dbReference>
<dbReference type="InterPro" id="IPR036875">
    <property type="entry name" value="Znf_CCHC_sf"/>
</dbReference>
<dbReference type="PANTHER" id="PTHR37984:SF5">
    <property type="entry name" value="PROTEIN NYNRIN-LIKE"/>
    <property type="match status" value="1"/>
</dbReference>
<feature type="region of interest" description="Disordered" evidence="8">
    <location>
        <begin position="197"/>
        <end position="249"/>
    </location>
</feature>
<dbReference type="AlphaFoldDB" id="A0A2P4Y512"/>
<dbReference type="Pfam" id="PF00078">
    <property type="entry name" value="RVT_1"/>
    <property type="match status" value="1"/>
</dbReference>
<dbReference type="CDD" id="cd01647">
    <property type="entry name" value="RT_LTR"/>
    <property type="match status" value="1"/>
</dbReference>
<comment type="caution">
    <text evidence="10">The sequence shown here is derived from an EMBL/GenBank/DDBJ whole genome shotgun (WGS) entry which is preliminary data.</text>
</comment>
<dbReference type="PROSITE" id="PS50158">
    <property type="entry name" value="ZF_CCHC"/>
    <property type="match status" value="1"/>
</dbReference>
<dbReference type="SUPFAM" id="SSF57756">
    <property type="entry name" value="Retrovirus zinc finger-like domains"/>
    <property type="match status" value="1"/>
</dbReference>
<dbReference type="Gene3D" id="3.10.10.10">
    <property type="entry name" value="HIV Type 1 Reverse Transcriptase, subunit A, domain 1"/>
    <property type="match status" value="1"/>
</dbReference>
<dbReference type="Pfam" id="PF17917">
    <property type="entry name" value="RT_RNaseH"/>
    <property type="match status" value="1"/>
</dbReference>
<dbReference type="InterPro" id="IPR050951">
    <property type="entry name" value="Retrovirus_Pol_polyprotein"/>
</dbReference>
<evidence type="ECO:0000256" key="4">
    <source>
        <dbReference type="ARBA" id="ARBA00022759"/>
    </source>
</evidence>
<evidence type="ECO:0000256" key="5">
    <source>
        <dbReference type="ARBA" id="ARBA00022801"/>
    </source>
</evidence>
<evidence type="ECO:0000256" key="1">
    <source>
        <dbReference type="ARBA" id="ARBA00022679"/>
    </source>
</evidence>
<dbReference type="InterPro" id="IPR041373">
    <property type="entry name" value="RT_RNaseH"/>
</dbReference>
<dbReference type="InterPro" id="IPR001878">
    <property type="entry name" value="Znf_CCHC"/>
</dbReference>
<dbReference type="GO" id="GO:0003676">
    <property type="term" value="F:nucleic acid binding"/>
    <property type="evidence" value="ECO:0007669"/>
    <property type="project" value="InterPro"/>
</dbReference>
<protein>
    <submittedName>
        <fullName evidence="10">Pol protein</fullName>
    </submittedName>
</protein>
<evidence type="ECO:0000256" key="2">
    <source>
        <dbReference type="ARBA" id="ARBA00022695"/>
    </source>
</evidence>
<accession>A0A2P4Y512</accession>
<keyword evidence="7" id="KW-0479">Metal-binding</keyword>
<feature type="region of interest" description="Disordered" evidence="8">
    <location>
        <begin position="482"/>
        <end position="519"/>
    </location>
</feature>
<proteinExistence type="predicted"/>
<keyword evidence="1" id="KW-0808">Transferase</keyword>
<dbReference type="GO" id="GO:0003964">
    <property type="term" value="F:RNA-directed DNA polymerase activity"/>
    <property type="evidence" value="ECO:0007669"/>
    <property type="project" value="UniProtKB-KW"/>
</dbReference>
<evidence type="ECO:0000313" key="10">
    <source>
        <dbReference type="EMBL" id="POM72914.1"/>
    </source>
</evidence>
<sequence>MVGIFGGDALRSLAAATPAEQVERIEAFDRPVAEMKPDQPKPLRLKVNPYEGKEGENLHFWRSRFLACKQGNHELHEYIQEMRVLAASLAGNPLPEHIKVTVFMDGLKVGPSRTQLFRVHANTMEEAIQIALQEEYSHRQARTSTSVWQGHNAPSGAVQGAPAAGASTRPVPMKLGTAVQSSIRCYGCGKLGHMQRACPAGGQRKFPSKPRGSRGPWQKPRPKSQGNWGHHADGARHGGLAPESLGANETRKSSGGLLVVHASVRGYGDPFRILIDAGTPTNFTRRQTVARNGDKYADALRESEGRDQVSVSVRLADGTVVNVPGVWMDLAVKFEDFDSTESFLHEPWIDWRGKAIGASRPAVSDRALVSNVPTSVRDWGASDGRQGAYAPEEVLGVTDSNEDVAMSLATGRETKAHCQACGIATTASPNAESRRAVWASTVAVPDGTDQAGNLGPQAAEAAEESAYGVSGVGNTVPHEVEETEKKIESTSTSAEVSLSTSRVDNQVPHSESETPPARPVEEQCHVFDGVSGRQVRAGAVHLEALPEVSALLNLEELSMKDFLAELKAGEIAEMVLLKPETSPEDLNSSSVMDEDVLEGFTKQRATRLGSEILKKPEDPVYPLVKEYSDVVSKHPPSQLPPDRGVRHEIDLVPGTKYCVTRQWPLPREQCEVIDAFFAEKAKSSMVRESKSPHSTPTFCVRKPNGKWRLQAEQCDGTGTDADLSQGRVVEQHVRLYAVYITLDLVDGYYQILMRESDIPLTAVSTLSGMLWEWLVMPQGLSNAPATFNRLVTQLFRPLRTFAQTYFDDILVHSRAEGGRTAMEVHLKHLLRVFEVMRANKIYANVDKCVFAAKEIKVLGCFVSSVGVRTDPGKVKSVAAGPISRSQIDLRKWLGLTYYLHKYSAGIKASLQQAPVLALPDENKSFSVVCGASDYAIGCALLQKDDEGRERVISFQSRQLKAAERNYHVHDKALLAMKYALVTFRVHLLGTRPFVIYTDHVSLRTATNSPHLSQRMARWLSFFTEYNFRVEYKPGKLNVLADALSRRPDYELAHVSRVTTDLYDRIRLAYQGDENYTPLVQFLSDGKDAKVDRLRLDSRRSSIVMSWPKGYSITE</sequence>
<dbReference type="EMBL" id="NCKW01005397">
    <property type="protein sequence ID" value="POM72914.1"/>
    <property type="molecule type" value="Genomic_DNA"/>
</dbReference>
<reference evidence="10 11" key="1">
    <citation type="journal article" date="2017" name="Genome Biol. Evol.">
        <title>Phytophthora megakarya and P. palmivora, closely related causal agents of cacao black pod rot, underwent increases in genome sizes and gene numbers by different mechanisms.</title>
        <authorList>
            <person name="Ali S.S."/>
            <person name="Shao J."/>
            <person name="Lary D.J."/>
            <person name="Kronmiller B."/>
            <person name="Shen D."/>
            <person name="Strem M.D."/>
            <person name="Amoako-Attah I."/>
            <person name="Akrofi A.Y."/>
            <person name="Begoude B.A."/>
            <person name="Ten Hoopen G.M."/>
            <person name="Coulibaly K."/>
            <person name="Kebe B.I."/>
            <person name="Melnick R.L."/>
            <person name="Guiltinan M.J."/>
            <person name="Tyler B.M."/>
            <person name="Meinhardt L.W."/>
            <person name="Bailey B.A."/>
        </authorList>
    </citation>
    <scope>NUCLEOTIDE SEQUENCE [LARGE SCALE GENOMIC DNA]</scope>
    <source>
        <strain evidence="11">sbr112.9</strain>
    </source>
</reference>
<evidence type="ECO:0000259" key="9">
    <source>
        <dbReference type="PROSITE" id="PS50158"/>
    </source>
</evidence>
<feature type="compositionally biased region" description="Polar residues" evidence="8">
    <location>
        <begin position="496"/>
        <end position="509"/>
    </location>
</feature>
<keyword evidence="4" id="KW-0255">Endonuclease</keyword>